<dbReference type="PANTHER" id="PTHR35497:SF1">
    <property type="entry name" value="ACYL-UDP-N-ACETYLGLUCOSAMINE O-ACYLTRANSFERASE"/>
    <property type="match status" value="1"/>
</dbReference>
<gene>
    <name evidence="3" type="ORF">LSAT_V11C400183190</name>
</gene>
<comment type="caution">
    <text evidence="3">The sequence shown here is derived from an EMBL/GenBank/DDBJ whole genome shotgun (WGS) entry which is preliminary data.</text>
</comment>
<reference evidence="3 4" key="1">
    <citation type="journal article" date="2017" name="Nat. Commun.">
        <title>Genome assembly with in vitro proximity ligation data and whole-genome triplication in lettuce.</title>
        <authorList>
            <person name="Reyes-Chin-Wo S."/>
            <person name="Wang Z."/>
            <person name="Yang X."/>
            <person name="Kozik A."/>
            <person name="Arikit S."/>
            <person name="Song C."/>
            <person name="Xia L."/>
            <person name="Froenicke L."/>
            <person name="Lavelle D.O."/>
            <person name="Truco M.J."/>
            <person name="Xia R."/>
            <person name="Zhu S."/>
            <person name="Xu C."/>
            <person name="Xu H."/>
            <person name="Xu X."/>
            <person name="Cox K."/>
            <person name="Korf I."/>
            <person name="Meyers B.C."/>
            <person name="Michelmore R.W."/>
        </authorList>
    </citation>
    <scope>NUCLEOTIDE SEQUENCE [LARGE SCALE GENOMIC DNA]</scope>
    <source>
        <strain evidence="4">cv. Salinas</strain>
        <tissue evidence="3">Seedlings</tissue>
    </source>
</reference>
<dbReference type="AlphaFoldDB" id="A0A9R1VU59"/>
<dbReference type="EMBL" id="NBSK02000004">
    <property type="protein sequence ID" value="KAJ0210623.1"/>
    <property type="molecule type" value="Genomic_DNA"/>
</dbReference>
<keyword evidence="4" id="KW-1185">Reference proteome</keyword>
<sequence length="526" mass="59910">MAGSSSALGFPKSQCCSSLREQLARTTLRNVRLKGHSYVELREDNKKPIFFCVLCLSPCHNDSVLHDHLRGHLHKKNYEAAKSTLLKENPWPFNDGMLFFHTPCNENNPSLTSNPNLGSNLLLSESNENNSLAIVASNGSPSSSGDEDKMDVDENGYHLIVPQVLHKDRVTDLEVRSIGLGKIGVRYYQKDGVRKGISRIWCEWIGNCHPNQDDTIPHHDFAILSFSFHYDMGRRNVLDEMLFLPSSEVNKENRGKKRKSFSDPEDVSESLSNQCESSGEEYLASGDSSSRKLVKYNDNSLKLGIIPSRSVRKELRVHRRVASERVCDICQHKILLGKDVATLLNMKTGRLVCSSRNLNGAFHVFHISCLVHWVLFCDYEVYTKQLVVAPKVKKRGRRKKGVNITEAEKEERKQIYCAFCPECQGTGIDIDGDELEKPTVSLSEVSKISNFLDIASKLWCVILHYFLFQNLMFRYKMKASDGHREYRKCPEMLQNCSTGFHFPTQSEETMQENVSPLKMLRFYRAV</sequence>
<accession>A0A9R1VU59</accession>
<protein>
    <recommendedName>
        <fullName evidence="2">C2H2-type domain-containing protein</fullName>
    </recommendedName>
</protein>
<evidence type="ECO:0000313" key="3">
    <source>
        <dbReference type="EMBL" id="KAJ0210623.1"/>
    </source>
</evidence>
<dbReference type="PROSITE" id="PS00028">
    <property type="entry name" value="ZINC_FINGER_C2H2_1"/>
    <property type="match status" value="1"/>
</dbReference>
<dbReference type="PANTHER" id="PTHR35497">
    <property type="entry name" value="ACYL-UDP-N-ACETYLGLUCOSAMINE O-ACYLTRANSFERASE"/>
    <property type="match status" value="1"/>
</dbReference>
<name>A0A9R1VU59_LACSA</name>
<dbReference type="Proteomes" id="UP000235145">
    <property type="component" value="Unassembled WGS sequence"/>
</dbReference>
<dbReference type="InterPro" id="IPR013087">
    <property type="entry name" value="Znf_C2H2_type"/>
</dbReference>
<evidence type="ECO:0000259" key="2">
    <source>
        <dbReference type="PROSITE" id="PS00028"/>
    </source>
</evidence>
<evidence type="ECO:0000313" key="4">
    <source>
        <dbReference type="Proteomes" id="UP000235145"/>
    </source>
</evidence>
<organism evidence="3 4">
    <name type="scientific">Lactuca sativa</name>
    <name type="common">Garden lettuce</name>
    <dbReference type="NCBI Taxonomy" id="4236"/>
    <lineage>
        <taxon>Eukaryota</taxon>
        <taxon>Viridiplantae</taxon>
        <taxon>Streptophyta</taxon>
        <taxon>Embryophyta</taxon>
        <taxon>Tracheophyta</taxon>
        <taxon>Spermatophyta</taxon>
        <taxon>Magnoliopsida</taxon>
        <taxon>eudicotyledons</taxon>
        <taxon>Gunneridae</taxon>
        <taxon>Pentapetalae</taxon>
        <taxon>asterids</taxon>
        <taxon>campanulids</taxon>
        <taxon>Asterales</taxon>
        <taxon>Asteraceae</taxon>
        <taxon>Cichorioideae</taxon>
        <taxon>Cichorieae</taxon>
        <taxon>Lactucinae</taxon>
        <taxon>Lactuca</taxon>
    </lineage>
</organism>
<feature type="region of interest" description="Disordered" evidence="1">
    <location>
        <begin position="253"/>
        <end position="275"/>
    </location>
</feature>
<proteinExistence type="predicted"/>
<feature type="domain" description="C2H2-type" evidence="2">
    <location>
        <begin position="52"/>
        <end position="74"/>
    </location>
</feature>
<evidence type="ECO:0000256" key="1">
    <source>
        <dbReference type="SAM" id="MobiDB-lite"/>
    </source>
</evidence>